<feature type="region of interest" description="Disordered" evidence="13">
    <location>
        <begin position="283"/>
        <end position="322"/>
    </location>
</feature>
<evidence type="ECO:0000256" key="10">
    <source>
        <dbReference type="ARBA" id="ARBA00048336"/>
    </source>
</evidence>
<dbReference type="Pfam" id="PF04181">
    <property type="entry name" value="RPAP2_Rtr1"/>
    <property type="match status" value="1"/>
</dbReference>
<evidence type="ECO:0000313" key="15">
    <source>
        <dbReference type="EMBL" id="KAL1590518.1"/>
    </source>
</evidence>
<keyword evidence="3 12" id="KW-0479">Metal-binding</keyword>
<dbReference type="PANTHER" id="PTHR14732">
    <property type="entry name" value="RNA POLYMERASE II SUBUNIT B1 CTD PHOSPHATASE RPAP2-RELATED"/>
    <property type="match status" value="1"/>
</dbReference>
<evidence type="ECO:0000259" key="14">
    <source>
        <dbReference type="PROSITE" id="PS51479"/>
    </source>
</evidence>
<evidence type="ECO:0000256" key="6">
    <source>
        <dbReference type="ARBA" id="ARBA00022833"/>
    </source>
</evidence>
<dbReference type="Proteomes" id="UP000803884">
    <property type="component" value="Unassembled WGS sequence"/>
</dbReference>
<comment type="caution">
    <text evidence="15">The sequence shown here is derived from an EMBL/GenBank/DDBJ whole genome shotgun (WGS) entry which is preliminary data.</text>
</comment>
<evidence type="ECO:0000313" key="16">
    <source>
        <dbReference type="Proteomes" id="UP000803884"/>
    </source>
</evidence>
<reference evidence="15 16" key="1">
    <citation type="journal article" date="2020" name="Microbiol. Resour. Announc.">
        <title>Draft Genome Sequence of a Cladosporium Species Isolated from the Mesophotic Ascidian Didemnum maculosum.</title>
        <authorList>
            <person name="Gioti A."/>
            <person name="Siaperas R."/>
            <person name="Nikolaivits E."/>
            <person name="Le Goff G."/>
            <person name="Ouazzani J."/>
            <person name="Kotoulas G."/>
            <person name="Topakas E."/>
        </authorList>
    </citation>
    <scope>NUCLEOTIDE SEQUENCE [LARGE SCALE GENOMIC DNA]</scope>
    <source>
        <strain evidence="15 16">TM138-S3</strain>
    </source>
</reference>
<dbReference type="InterPro" id="IPR038534">
    <property type="entry name" value="Rtr1/RPAP2_sf"/>
</dbReference>
<dbReference type="PANTHER" id="PTHR14732:SF0">
    <property type="entry name" value="RNA POLYMERASE II SUBUNIT B1 CTD PHOSPHATASE RPAP2-RELATED"/>
    <property type="match status" value="1"/>
</dbReference>
<evidence type="ECO:0000256" key="5">
    <source>
        <dbReference type="ARBA" id="ARBA00022801"/>
    </source>
</evidence>
<comment type="subcellular location">
    <subcellularLocation>
        <location evidence="1 12">Nucleus</location>
    </subcellularLocation>
</comment>
<comment type="catalytic activity">
    <reaction evidence="9 12">
        <text>O-phospho-L-seryl-[protein] + H2O = L-seryl-[protein] + phosphate</text>
        <dbReference type="Rhea" id="RHEA:20629"/>
        <dbReference type="Rhea" id="RHEA-COMP:9863"/>
        <dbReference type="Rhea" id="RHEA-COMP:11604"/>
        <dbReference type="ChEBI" id="CHEBI:15377"/>
        <dbReference type="ChEBI" id="CHEBI:29999"/>
        <dbReference type="ChEBI" id="CHEBI:43474"/>
        <dbReference type="ChEBI" id="CHEBI:83421"/>
        <dbReference type="EC" id="3.1.3.16"/>
    </reaction>
</comment>
<keyword evidence="7 12" id="KW-0904">Protein phosphatase</keyword>
<dbReference type="EMBL" id="JAAQHG020000002">
    <property type="protein sequence ID" value="KAL1590518.1"/>
    <property type="molecule type" value="Genomic_DNA"/>
</dbReference>
<comment type="catalytic activity">
    <reaction evidence="10 12">
        <text>O-phospho-L-threonyl-[protein] + H2O = L-threonyl-[protein] + phosphate</text>
        <dbReference type="Rhea" id="RHEA:47004"/>
        <dbReference type="Rhea" id="RHEA-COMP:11060"/>
        <dbReference type="Rhea" id="RHEA-COMP:11605"/>
        <dbReference type="ChEBI" id="CHEBI:15377"/>
        <dbReference type="ChEBI" id="CHEBI:30013"/>
        <dbReference type="ChEBI" id="CHEBI:43474"/>
        <dbReference type="ChEBI" id="CHEBI:61977"/>
        <dbReference type="EC" id="3.1.3.16"/>
    </reaction>
</comment>
<keyword evidence="5 12" id="KW-0378">Hydrolase</keyword>
<comment type="similarity">
    <text evidence="2 11 12">Belongs to the RPAP2 family.</text>
</comment>
<feature type="compositionally biased region" description="Basic and acidic residues" evidence="13">
    <location>
        <begin position="308"/>
        <end position="322"/>
    </location>
</feature>
<dbReference type="RefSeq" id="XP_069233623.1">
    <property type="nucleotide sequence ID" value="XM_069369482.1"/>
</dbReference>
<dbReference type="PROSITE" id="PS51479">
    <property type="entry name" value="ZF_RTR1"/>
    <property type="match status" value="1"/>
</dbReference>
<dbReference type="GO" id="GO:0005737">
    <property type="term" value="C:cytoplasm"/>
    <property type="evidence" value="ECO:0007669"/>
    <property type="project" value="TreeGrafter"/>
</dbReference>
<organism evidence="15 16">
    <name type="scientific">Cladosporium halotolerans</name>
    <dbReference type="NCBI Taxonomy" id="1052096"/>
    <lineage>
        <taxon>Eukaryota</taxon>
        <taxon>Fungi</taxon>
        <taxon>Dikarya</taxon>
        <taxon>Ascomycota</taxon>
        <taxon>Pezizomycotina</taxon>
        <taxon>Dothideomycetes</taxon>
        <taxon>Dothideomycetidae</taxon>
        <taxon>Cladosporiales</taxon>
        <taxon>Cladosporiaceae</taxon>
        <taxon>Cladosporium</taxon>
    </lineage>
</organism>
<evidence type="ECO:0000256" key="2">
    <source>
        <dbReference type="ARBA" id="ARBA00005676"/>
    </source>
</evidence>
<sequence length="322" mass="35820">MATKKVPGKSILKQPARPAGTSPPPDEAAQAEADAEAAKKKRHFDIAIKHALLIDHQKKTSSQILNHIEILLEFPPSSQPTAQDASQFLQLVSIFQPSNFDELVEERRIDSRCGYPLCANEPRGLHLKESESWKLKEGDGDWCSKECTRKGLYIKAQLSEVPAWERVPGQQAPIVLHENDRHLMSAESSDGDEASSKKIQQRVAERGELALERGETAASFRPDQVMADFIVEKTPSSRQTQPASKVKFSSSTAIEGYEPTTTSSNANTLPPVAEVAAMLKDVDMNVPVKGADDHDDDDTEEDDDDEDQQWKDMFDQMRKNQK</sequence>
<evidence type="ECO:0000256" key="4">
    <source>
        <dbReference type="ARBA" id="ARBA00022771"/>
    </source>
</evidence>
<keyword evidence="16" id="KW-1185">Reference proteome</keyword>
<evidence type="ECO:0000256" key="1">
    <source>
        <dbReference type="ARBA" id="ARBA00004123"/>
    </source>
</evidence>
<dbReference type="GO" id="GO:0005634">
    <property type="term" value="C:nucleus"/>
    <property type="evidence" value="ECO:0007669"/>
    <property type="project" value="UniProtKB-SubCell"/>
</dbReference>
<dbReference type="EC" id="3.1.3.16" evidence="12"/>
<keyword evidence="6 12" id="KW-0862">Zinc</keyword>
<evidence type="ECO:0000256" key="9">
    <source>
        <dbReference type="ARBA" id="ARBA00047761"/>
    </source>
</evidence>
<evidence type="ECO:0000256" key="8">
    <source>
        <dbReference type="ARBA" id="ARBA00023242"/>
    </source>
</evidence>
<dbReference type="GeneID" id="96002320"/>
<dbReference type="GO" id="GO:0043175">
    <property type="term" value="F:RNA polymerase core enzyme binding"/>
    <property type="evidence" value="ECO:0007669"/>
    <property type="project" value="UniProtKB-UniRule"/>
</dbReference>
<name>A0AB34L0C9_9PEZI</name>
<dbReference type="Gene3D" id="1.25.40.820">
    <property type="match status" value="1"/>
</dbReference>
<evidence type="ECO:0000256" key="7">
    <source>
        <dbReference type="ARBA" id="ARBA00022912"/>
    </source>
</evidence>
<feature type="domain" description="RTR1-type" evidence="14">
    <location>
        <begin position="90"/>
        <end position="167"/>
    </location>
</feature>
<dbReference type="InterPro" id="IPR039693">
    <property type="entry name" value="Rtr1/RPAP2"/>
</dbReference>
<comment type="function">
    <text evidence="12">Putative RNA polymerase II subunit B1 C-terminal domain (CTD) phosphatase involved in RNA polymerase II transcription regulation.</text>
</comment>
<keyword evidence="4 12" id="KW-0863">Zinc-finger</keyword>
<evidence type="ECO:0000256" key="13">
    <source>
        <dbReference type="SAM" id="MobiDB-lite"/>
    </source>
</evidence>
<evidence type="ECO:0000256" key="3">
    <source>
        <dbReference type="ARBA" id="ARBA00022723"/>
    </source>
</evidence>
<dbReference type="GO" id="GO:0008420">
    <property type="term" value="F:RNA polymerase II CTD heptapeptide repeat phosphatase activity"/>
    <property type="evidence" value="ECO:0007669"/>
    <property type="project" value="UniProtKB-UniRule"/>
</dbReference>
<dbReference type="AlphaFoldDB" id="A0AB34L0C9"/>
<proteinExistence type="inferred from homology"/>
<evidence type="ECO:0000256" key="12">
    <source>
        <dbReference type="RuleBase" id="RU367080"/>
    </source>
</evidence>
<keyword evidence="8 12" id="KW-0539">Nucleus</keyword>
<dbReference type="GO" id="GO:0008270">
    <property type="term" value="F:zinc ion binding"/>
    <property type="evidence" value="ECO:0007669"/>
    <property type="project" value="UniProtKB-KW"/>
</dbReference>
<evidence type="ECO:0000256" key="11">
    <source>
        <dbReference type="PROSITE-ProRule" id="PRU00812"/>
    </source>
</evidence>
<gene>
    <name evidence="15" type="ORF">WHR41_00876</name>
</gene>
<feature type="region of interest" description="Disordered" evidence="13">
    <location>
        <begin position="1"/>
        <end position="40"/>
    </location>
</feature>
<accession>A0AB34L0C9</accession>
<protein>
    <recommendedName>
        <fullName evidence="12">RNA polymerase II subunit B1 CTD phosphatase RPAP2 homolog</fullName>
        <ecNumber evidence="12">3.1.3.16</ecNumber>
    </recommendedName>
</protein>
<dbReference type="InterPro" id="IPR007308">
    <property type="entry name" value="Rtr1/RPAP2_dom"/>
</dbReference>
<feature type="compositionally biased region" description="Acidic residues" evidence="13">
    <location>
        <begin position="293"/>
        <end position="307"/>
    </location>
</feature>